<dbReference type="InterPro" id="IPR001315">
    <property type="entry name" value="CARD"/>
</dbReference>
<sequence>MHGFTIRWPGGRTVPLGTLLDPHTAQNIILQMHHADEGDGTWQWRIVEILVGGRSAYTVEVNIHQQVSDGQSHSEQDWDRSEPGSTGDEEEKVKDGDGKGLHDKEMDETQQRKLRVNHSQLKFAIKVHHITGYLQERGILTEDEVAKINSGHTQEQRTELLLFLLPKKQGAYEALLQSLQAVQDHTCSYTVILQLLEQGSFAYGKHYPSTETGQHIPESNVDSQPPDHQPNNSEDSAIPRLESRKDSNETNLRFQATVVAPELTVEDNCNEDEKDDGTAQEVNMKANLGLTSAQCEEVTPCHQMTLLGHQIPNAPISAPNNVVQGTLCDQPPIPSRLDGLQTTDVAFPSPEHKYEETPQEQMSGDPENLSRQMSIEREHGIVAEDQALPVEEPRSDSYEASMDLKAFGVDQCTTVNTLSSQSSSPATSQVMQYSSEHAPTPEMDSASSKVAPTIPSSGGDAMDVAAENIDDSTQPNGQLRTACFEGAVGGRCSPYPALAVSQDQTTPICRSGRPSNVPCAEVQNVTRSLTSIWDQHREGIARRIEARLAGRFLVNANVLTEDEFKVIDAEETDIERATTLLNILSFKDQNVVQKFCAALADQGCEDISALITGSQVSNILSPVTNVPKPVKNFLPTRDAKDVHEAIKAQHITTVCEVTGSGKTQIGRWVASQFLRHHPTAVVWVLDGQNHQTLLASMKELLTALNAEVPEEDDMAKVDECLDEALQNRGTPVLLIVDNLEDAALLTPTFMRQRIQCRVLILTCQEDLQLPDGTPFPCNLRGGFQIGEAERFFQIVFSQRVLTEPDFQIDVDHLWFLTEVFDGRPLGLAAVFEYMRNTHTSPVHYMLMLMEDRCARILQQEAERSMAQHYNKFDQRSLHPVFQAAQNNLRAPRDTPKTIEDTEETALESSIEDVNATCSIQDEEDEAAASHGLDDQDSEAIETEDGSILSALSGDSRSLASFVTSEEEGSELEGAVGGISSPPRSRTFSQTGLPCDLASIPPQACIPPQAGIPQQACIPPQAGKELYKPHVDHILVRVCKTWQSVDFLENIMRCEISAQLQKIACLNRHCESLVKETIATFDSIWGSTTESESCLNRVSSTNEASYKDGTISEENPAPEVTRNLGVPDGQLKVTPEKQISTHGQLQNEILVRVCQTWQSVDFLENIMRCEISYYLSENNVLTKRKKEEQLQKIACLNRHCESLVKETIATFDSIWGSTTESESSSTNTASCKDDTMIATESPGLGAVDNRGIPDGQLNASAPEKQANTNGQLQDEIRTGNDTLDSAATSKIETRSGSFEPAAASLIPTPSTSRPSLENKGQNKQPTVDENKVAENPDAKQGLKSDAEDQGSEESSHLEAGAKGGADKDATSTVRLNGGKVSTDGKGRDGYTSDRLDSEAEQVGTVQNANINESNGLSAANSIDPLPGSSGLYQHIEHINEAISSKRHKRPAQREQLQFHAGLSSLQTTVPPEADHDDHAGRNHCGDTDVDPLIRRKGSSKSTLKKSYEELHSGQPPGHTEKRDKKAAITQENKVKNEQTEVGEQPKDHKSVELGTTASQAGTSTEEDKKLEGAVGGVTHPPQSLCLSTEERMCLNVPVQTEEKTHPHKKTQVTAQTEIGTENRIEAATAEQITKKEGKVVPKEGKKTYAEILKSGDTPCSRAKKKKDDVDKKGAAGHSLPKAKKHPLLSPPPTALAGPPSAPQEKCDKEGWQDVKGRRSSKARAETEQDKKLDILDEIPFSVVKFSTEYMQERENISDTDDSTVSSTEELGAGHHTARMTRAQKKRKKRKDAQRRRKTISREEEKQISHISKASRSASASFQQPLDSAQNQPKDQYRSKDVRPTDRKKKKSASRKRGKRGTGNISRKEEKHLRARTRSHTSNHNTGTGPSIPRSTLGGESRSHERTMVKRRYECPLCRKRLRKRQENAEAPVMPQTRSSGPAAEQTQHNPPEQPRRPRSASTGVSTNAPTQTTPTAAEINAMRDQVNTTATQSIQGSLPGILPPPIASQGPSLTGTSATSTSTSGHPTLPPTRLDGDTAPVMPRTRSSGPAAEQTQHNPPEQPRRPRSASTGVSTNAPTQTTPTAAQINAMRDQVNTTATQSIQGSLPGILPPPVASQGPSLTGTSHPHPHLDTQLSRQPVWMATQACAGLHIPLNNGVTITVLDITGQHQIYRERTPRTTVQNFAQNIQDDVRNTSFLGHP</sequence>
<feature type="region of interest" description="Disordered" evidence="1">
    <location>
        <begin position="1752"/>
        <end position="2085"/>
    </location>
</feature>
<dbReference type="Gene3D" id="1.10.533.10">
    <property type="entry name" value="Death Domain, Fas"/>
    <property type="match status" value="2"/>
</dbReference>
<feature type="compositionally biased region" description="Basic and acidic residues" evidence="1">
    <location>
        <begin position="1833"/>
        <end position="1843"/>
    </location>
</feature>
<feature type="compositionally biased region" description="Polar residues" evidence="1">
    <location>
        <begin position="1306"/>
        <end position="1324"/>
    </location>
</feature>
<feature type="region of interest" description="Disordered" evidence="1">
    <location>
        <begin position="206"/>
        <end position="251"/>
    </location>
</feature>
<feature type="compositionally biased region" description="Basic residues" evidence="1">
    <location>
        <begin position="1844"/>
        <end position="1858"/>
    </location>
</feature>
<proteinExistence type="predicted"/>
<feature type="compositionally biased region" description="Polar residues" evidence="1">
    <location>
        <begin position="2044"/>
        <end position="2058"/>
    </location>
</feature>
<feature type="region of interest" description="Disordered" evidence="1">
    <location>
        <begin position="2097"/>
        <end position="2130"/>
    </location>
</feature>
<feature type="compositionally biased region" description="Basic and acidic residues" evidence="1">
    <location>
        <begin position="1381"/>
        <end position="1396"/>
    </location>
</feature>
<accession>C3YNK0</accession>
<feature type="compositionally biased region" description="Low complexity" evidence="1">
    <location>
        <begin position="2074"/>
        <end position="2085"/>
    </location>
</feature>
<dbReference type="InParanoid" id="C3YNK0"/>
<dbReference type="CDD" id="cd01671">
    <property type="entry name" value="CARD"/>
    <property type="match status" value="2"/>
</dbReference>
<dbReference type="InterPro" id="IPR011029">
    <property type="entry name" value="DEATH-like_dom_sf"/>
</dbReference>
<feature type="domain" description="CARD" evidence="2">
    <location>
        <begin position="106"/>
        <end position="180"/>
    </location>
</feature>
<feature type="compositionally biased region" description="Polar residues" evidence="1">
    <location>
        <begin position="981"/>
        <end position="991"/>
    </location>
</feature>
<feature type="region of interest" description="Disordered" evidence="1">
    <location>
        <begin position="350"/>
        <end position="369"/>
    </location>
</feature>
<feature type="compositionally biased region" description="Polar residues" evidence="1">
    <location>
        <begin position="425"/>
        <end position="437"/>
    </location>
</feature>
<evidence type="ECO:0000256" key="1">
    <source>
        <dbReference type="SAM" id="MobiDB-lite"/>
    </source>
</evidence>
<dbReference type="EMBL" id="GG666534">
    <property type="protein sequence ID" value="EEN58095.1"/>
    <property type="molecule type" value="Genomic_DNA"/>
</dbReference>
<feature type="compositionally biased region" description="Basic and acidic residues" evidence="1">
    <location>
        <begin position="1471"/>
        <end position="1485"/>
    </location>
</feature>
<feature type="compositionally biased region" description="Basic and acidic residues" evidence="1">
    <location>
        <begin position="72"/>
        <end position="82"/>
    </location>
</feature>
<feature type="compositionally biased region" description="Polar residues" evidence="1">
    <location>
        <begin position="1934"/>
        <end position="1949"/>
    </location>
</feature>
<dbReference type="SUPFAM" id="SSF47986">
    <property type="entry name" value="DEATH domain"/>
    <property type="match status" value="2"/>
</dbReference>
<feature type="compositionally biased region" description="Basic and acidic residues" evidence="1">
    <location>
        <begin position="1325"/>
        <end position="1345"/>
    </location>
</feature>
<feature type="compositionally biased region" description="Basic and acidic residues" evidence="1">
    <location>
        <begin position="91"/>
        <end position="108"/>
    </location>
</feature>
<dbReference type="InterPro" id="IPR027417">
    <property type="entry name" value="P-loop_NTPase"/>
</dbReference>
<feature type="compositionally biased region" description="Polar residues" evidence="1">
    <location>
        <begin position="1278"/>
        <end position="1295"/>
    </location>
</feature>
<evidence type="ECO:0000259" key="2">
    <source>
        <dbReference type="PROSITE" id="PS50209"/>
    </source>
</evidence>
<feature type="compositionally biased region" description="Basic and acidic residues" evidence="1">
    <location>
        <begin position="1703"/>
        <end position="1732"/>
    </location>
</feature>
<organism>
    <name type="scientific">Branchiostoma floridae</name>
    <name type="common">Florida lancelet</name>
    <name type="synonym">Amphioxus</name>
    <dbReference type="NCBI Taxonomy" id="7739"/>
    <lineage>
        <taxon>Eukaryota</taxon>
        <taxon>Metazoa</taxon>
        <taxon>Chordata</taxon>
        <taxon>Cephalochordata</taxon>
        <taxon>Leptocardii</taxon>
        <taxon>Amphioxiformes</taxon>
        <taxon>Branchiostomatidae</taxon>
        <taxon>Branchiostoma</taxon>
    </lineage>
</organism>
<gene>
    <name evidence="3" type="ORF">BRAFLDRAFT_98935</name>
</gene>
<feature type="compositionally biased region" description="Low complexity" evidence="1">
    <location>
        <begin position="2011"/>
        <end position="2023"/>
    </location>
</feature>
<evidence type="ECO:0000313" key="3">
    <source>
        <dbReference type="EMBL" id="EEN58095.1"/>
    </source>
</evidence>
<feature type="compositionally biased region" description="Polar residues" evidence="1">
    <location>
        <begin position="1552"/>
        <end position="1562"/>
    </location>
</feature>
<feature type="compositionally biased region" description="Polar residues" evidence="1">
    <location>
        <begin position="445"/>
        <end position="455"/>
    </location>
</feature>
<name>C3YNK0_BRAFL</name>
<feature type="compositionally biased region" description="Low complexity" evidence="1">
    <location>
        <begin position="1965"/>
        <end position="1976"/>
    </location>
</feature>
<feature type="region of interest" description="Disordered" evidence="1">
    <location>
        <begin position="418"/>
        <end position="455"/>
    </location>
</feature>
<feature type="compositionally biased region" description="Basic and acidic residues" evidence="1">
    <location>
        <begin position="890"/>
        <end position="899"/>
    </location>
</feature>
<dbReference type="Pfam" id="PF00619">
    <property type="entry name" value="CARD"/>
    <property type="match status" value="1"/>
</dbReference>
<feature type="region of interest" description="Disordered" evidence="1">
    <location>
        <begin position="66"/>
        <end position="108"/>
    </location>
</feature>
<feature type="compositionally biased region" description="Basic residues" evidence="1">
    <location>
        <begin position="1774"/>
        <end position="1797"/>
    </location>
</feature>
<feature type="compositionally biased region" description="Polar residues" evidence="1">
    <location>
        <begin position="1402"/>
        <end position="1419"/>
    </location>
</feature>
<feature type="compositionally biased region" description="Polar residues" evidence="1">
    <location>
        <begin position="1807"/>
        <end position="1832"/>
    </location>
</feature>
<dbReference type="Gene3D" id="3.40.50.300">
    <property type="entry name" value="P-loop containing nucleotide triphosphate hydrolases"/>
    <property type="match status" value="1"/>
</dbReference>
<feature type="compositionally biased region" description="Basic and acidic residues" evidence="1">
    <location>
        <begin position="1899"/>
        <end position="1912"/>
    </location>
</feature>
<feature type="region of interest" description="Disordered" evidence="1">
    <location>
        <begin position="885"/>
        <end position="912"/>
    </location>
</feature>
<protein>
    <recommendedName>
        <fullName evidence="2">CARD domain-containing protein</fullName>
    </recommendedName>
</protein>
<feature type="region of interest" description="Disordered" evidence="1">
    <location>
        <begin position="1597"/>
        <end position="1621"/>
    </location>
</feature>
<feature type="region of interest" description="Disordered" evidence="1">
    <location>
        <begin position="1238"/>
        <end position="1582"/>
    </location>
</feature>
<feature type="compositionally biased region" description="Basic and acidic residues" evidence="1">
    <location>
        <begin position="1517"/>
        <end position="1550"/>
    </location>
</feature>
<feature type="region of interest" description="Disordered" evidence="1">
    <location>
        <begin position="959"/>
        <end position="991"/>
    </location>
</feature>
<feature type="compositionally biased region" description="Polar residues" evidence="1">
    <location>
        <begin position="1984"/>
        <end position="1995"/>
    </location>
</feature>
<dbReference type="GO" id="GO:0042981">
    <property type="term" value="P:regulation of apoptotic process"/>
    <property type="evidence" value="ECO:0007669"/>
    <property type="project" value="InterPro"/>
</dbReference>
<dbReference type="PROSITE" id="PS50209">
    <property type="entry name" value="CARD"/>
    <property type="match status" value="2"/>
</dbReference>
<feature type="domain" description="CARD" evidence="2">
    <location>
        <begin position="525"/>
        <end position="614"/>
    </location>
</feature>
<feature type="region of interest" description="Disordered" evidence="1">
    <location>
        <begin position="1649"/>
        <end position="1732"/>
    </location>
</feature>
<reference evidence="3" key="1">
    <citation type="journal article" date="2008" name="Nature">
        <title>The amphioxus genome and the evolution of the chordate karyotype.</title>
        <authorList>
            <consortium name="US DOE Joint Genome Institute (JGI-PGF)"/>
            <person name="Putnam N.H."/>
            <person name="Butts T."/>
            <person name="Ferrier D.E.K."/>
            <person name="Furlong R.F."/>
            <person name="Hellsten U."/>
            <person name="Kawashima T."/>
            <person name="Robinson-Rechavi M."/>
            <person name="Shoguchi E."/>
            <person name="Terry A."/>
            <person name="Yu J.-K."/>
            <person name="Benito-Gutierrez E.L."/>
            <person name="Dubchak I."/>
            <person name="Garcia-Fernandez J."/>
            <person name="Gibson-Brown J.J."/>
            <person name="Grigoriev I.V."/>
            <person name="Horton A.C."/>
            <person name="de Jong P.J."/>
            <person name="Jurka J."/>
            <person name="Kapitonov V.V."/>
            <person name="Kohara Y."/>
            <person name="Kuroki Y."/>
            <person name="Lindquist E."/>
            <person name="Lucas S."/>
            <person name="Osoegawa K."/>
            <person name="Pennacchio L.A."/>
            <person name="Salamov A.A."/>
            <person name="Satou Y."/>
            <person name="Sauka-Spengler T."/>
            <person name="Schmutz J."/>
            <person name="Shin-I T."/>
            <person name="Toyoda A."/>
            <person name="Bronner-Fraser M."/>
            <person name="Fujiyama A."/>
            <person name="Holland L.Z."/>
            <person name="Holland P.W.H."/>
            <person name="Satoh N."/>
            <person name="Rokhsar D.S."/>
        </authorList>
    </citation>
    <scope>NUCLEOTIDE SEQUENCE [LARGE SCALE GENOMIC DNA]</scope>
    <source>
        <strain evidence="3">S238N-H82</strain>
        <tissue evidence="3">Testes</tissue>
    </source>
</reference>